<dbReference type="Gene3D" id="2.60.120.1440">
    <property type="match status" value="1"/>
</dbReference>
<gene>
    <name evidence="4" type="ORF">SAMN05421820_104101</name>
</gene>
<dbReference type="PANTHER" id="PTHR30273:SF2">
    <property type="entry name" value="PROTEIN FECR"/>
    <property type="match status" value="1"/>
</dbReference>
<evidence type="ECO:0000259" key="3">
    <source>
        <dbReference type="Pfam" id="PF16344"/>
    </source>
</evidence>
<keyword evidence="1" id="KW-0472">Membrane</keyword>
<keyword evidence="1" id="KW-1133">Transmembrane helix</keyword>
<dbReference type="AlphaFoldDB" id="A0A1G9U8S5"/>
<dbReference type="PIRSF" id="PIRSF018266">
    <property type="entry name" value="FecR"/>
    <property type="match status" value="1"/>
</dbReference>
<evidence type="ECO:0000313" key="4">
    <source>
        <dbReference type="EMBL" id="SDM56341.1"/>
    </source>
</evidence>
<feature type="domain" description="FecR protein" evidence="2">
    <location>
        <begin position="138"/>
        <end position="233"/>
    </location>
</feature>
<keyword evidence="1" id="KW-0812">Transmembrane</keyword>
<dbReference type="InterPro" id="IPR012373">
    <property type="entry name" value="Ferrdict_sens_TM"/>
</dbReference>
<sequence length="348" mass="39748">MKTDLGKIPGYPALRYMGNQGSPILMKINKENIERYHQGRCSLEEQRIVQQWLDSEEAEMSFPENSDLNAIGDRGWKRISGRYHIDAQPKPAAGFKLRNYRMIWQLAACIALLLGGATFYYLNTDWKNSQHNTFAYKEIKTLKGQKLSVTLPDGTIVWLNSESVLRFPENFKGQLRELEFSGEAYFSVAKDASKPFIISTEKTKIQVLGTKFNLRAMATETATTVVVEEGKIRFSGDSNQLQLMLTANKRGVFETKGAIPSMQTDEVYAPKYMAWKNGELLMDNLTIEEVAEMLERWYNVKIKINRPALSGERYTGSFKNPSLQKVLESMSFAVKFSYKQNGQTFILY</sequence>
<organism evidence="4 5">
    <name type="scientific">Pedobacter steynii</name>
    <dbReference type="NCBI Taxonomy" id="430522"/>
    <lineage>
        <taxon>Bacteria</taxon>
        <taxon>Pseudomonadati</taxon>
        <taxon>Bacteroidota</taxon>
        <taxon>Sphingobacteriia</taxon>
        <taxon>Sphingobacteriales</taxon>
        <taxon>Sphingobacteriaceae</taxon>
        <taxon>Pedobacter</taxon>
    </lineage>
</organism>
<reference evidence="5" key="1">
    <citation type="submission" date="2016-10" db="EMBL/GenBank/DDBJ databases">
        <authorList>
            <person name="Varghese N."/>
            <person name="Submissions S."/>
        </authorList>
    </citation>
    <scope>NUCLEOTIDE SEQUENCE [LARGE SCALE GENOMIC DNA]</scope>
    <source>
        <strain evidence="5">DSM 19110</strain>
    </source>
</reference>
<dbReference type="PANTHER" id="PTHR30273">
    <property type="entry name" value="PERIPLASMIC SIGNAL SENSOR AND SIGMA FACTOR ACTIVATOR FECR-RELATED"/>
    <property type="match status" value="1"/>
</dbReference>
<dbReference type="InterPro" id="IPR006860">
    <property type="entry name" value="FecR"/>
</dbReference>
<evidence type="ECO:0000259" key="2">
    <source>
        <dbReference type="Pfam" id="PF04773"/>
    </source>
</evidence>
<dbReference type="Pfam" id="PF04773">
    <property type="entry name" value="FecR"/>
    <property type="match status" value="1"/>
</dbReference>
<feature type="domain" description="Protein FecR C-terminal" evidence="3">
    <location>
        <begin position="280"/>
        <end position="346"/>
    </location>
</feature>
<dbReference type="InterPro" id="IPR032508">
    <property type="entry name" value="FecR_C"/>
</dbReference>
<evidence type="ECO:0000256" key="1">
    <source>
        <dbReference type="SAM" id="Phobius"/>
    </source>
</evidence>
<dbReference type="Gene3D" id="3.55.50.30">
    <property type="match status" value="1"/>
</dbReference>
<evidence type="ECO:0000313" key="5">
    <source>
        <dbReference type="Proteomes" id="UP000183200"/>
    </source>
</evidence>
<dbReference type="RefSeq" id="WP_074607205.1">
    <property type="nucleotide sequence ID" value="NZ_FNGY01000004.1"/>
</dbReference>
<dbReference type="GO" id="GO:0016989">
    <property type="term" value="F:sigma factor antagonist activity"/>
    <property type="evidence" value="ECO:0007669"/>
    <property type="project" value="TreeGrafter"/>
</dbReference>
<feature type="transmembrane region" description="Helical" evidence="1">
    <location>
        <begin position="103"/>
        <end position="122"/>
    </location>
</feature>
<dbReference type="EMBL" id="FNGY01000004">
    <property type="protein sequence ID" value="SDM56341.1"/>
    <property type="molecule type" value="Genomic_DNA"/>
</dbReference>
<name>A0A1G9U8S5_9SPHI</name>
<proteinExistence type="predicted"/>
<dbReference type="OrthoDB" id="1099916at2"/>
<keyword evidence="5" id="KW-1185">Reference proteome</keyword>
<dbReference type="Proteomes" id="UP000183200">
    <property type="component" value="Unassembled WGS sequence"/>
</dbReference>
<protein>
    <submittedName>
        <fullName evidence="4">Ferric-dicitrate binding protein FerR, regulates iron transport through sigma-19</fullName>
    </submittedName>
</protein>
<accession>A0A1G9U8S5</accession>
<dbReference type="Pfam" id="PF16344">
    <property type="entry name" value="FecR_C"/>
    <property type="match status" value="1"/>
</dbReference>